<dbReference type="EMBL" id="LBHB01000001">
    <property type="protein sequence ID" value="KLE35970.1"/>
    <property type="molecule type" value="Genomic_DNA"/>
</dbReference>
<dbReference type="Gene3D" id="3.10.450.50">
    <property type="match status" value="1"/>
</dbReference>
<protein>
    <recommendedName>
        <fullName evidence="3">SEC-C motif-containing protein</fullName>
    </recommendedName>
</protein>
<accession>A0A0G9MZ39</accession>
<dbReference type="OrthoDB" id="1441538at2"/>
<dbReference type="STRING" id="1581420.AAW00_06370"/>
<dbReference type="RefSeq" id="WP_047003374.1">
    <property type="nucleotide sequence ID" value="NZ_LBHB01000001.1"/>
</dbReference>
<reference evidence="1 2" key="1">
    <citation type="submission" date="2015-04" db="EMBL/GenBank/DDBJ databases">
        <title>The draft genome sequence of Erythrobacter luteus KA37.</title>
        <authorList>
            <person name="Zhuang L."/>
            <person name="Liu Y."/>
            <person name="Shao Z."/>
        </authorList>
    </citation>
    <scope>NUCLEOTIDE SEQUENCE [LARGE SCALE GENOMIC DNA]</scope>
    <source>
        <strain evidence="1 2">KA37</strain>
    </source>
</reference>
<organism evidence="1 2">
    <name type="scientific">Aurantiacibacter luteus</name>
    <dbReference type="NCBI Taxonomy" id="1581420"/>
    <lineage>
        <taxon>Bacteria</taxon>
        <taxon>Pseudomonadati</taxon>
        <taxon>Pseudomonadota</taxon>
        <taxon>Alphaproteobacteria</taxon>
        <taxon>Sphingomonadales</taxon>
        <taxon>Erythrobacteraceae</taxon>
        <taxon>Aurantiacibacter</taxon>
    </lineage>
</organism>
<dbReference type="Pfam" id="PF02810">
    <property type="entry name" value="SEC-C"/>
    <property type="match status" value="1"/>
</dbReference>
<dbReference type="SUPFAM" id="SSF103642">
    <property type="entry name" value="Sec-C motif"/>
    <property type="match status" value="1"/>
</dbReference>
<dbReference type="InterPro" id="IPR004027">
    <property type="entry name" value="SEC_C_motif"/>
</dbReference>
<dbReference type="Proteomes" id="UP000053464">
    <property type="component" value="Unassembled WGS sequence"/>
</dbReference>
<evidence type="ECO:0008006" key="3">
    <source>
        <dbReference type="Google" id="ProtNLM"/>
    </source>
</evidence>
<comment type="caution">
    <text evidence="1">The sequence shown here is derived from an EMBL/GenBank/DDBJ whole genome shotgun (WGS) entry which is preliminary data.</text>
</comment>
<dbReference type="AlphaFoldDB" id="A0A0G9MZ39"/>
<name>A0A0G9MZ39_9SPHN</name>
<keyword evidence="2" id="KW-1185">Reference proteome</keyword>
<sequence>MEGEEAKVIDARQLVRIEAVHRGFLYQHIYASICLLMAGGAGVERIIVEHDEDVEVVLPGRHIYVQIKTRQDDLASGDISGALDRFAEIRKAHADGDRAGEASFVIASNAAPNGPLKEKLAADDWPKDVALHWPEGPKPEDPCLPVPPASVPDAVAGCSALAAGLPLGLLRPDTLTWKLASMVIYASAGAPPRTDHDFAREELPDLFEQLAVQMQELPTPPAPYRAQINEPALLGDDEVRIVSGLSGAGKTAWVAEAVVHAPLLVTYLDVVDMPGAALATAVAREVAGKMFGRSSGKLGEIFLPGAIGLDMLGALSVKLGEEAIAAHVVIDNAHRVPPSDLEAVAARAPNLRILLLCQPGAAVTELEAKLGIKAETLNGWDEDTIAAALHDTGCQADFADCERLSRLTGGLPFYVINAAVVAAREYGGGVRDFCADVEAQTHIVETAQEVILKRAFESLSAEDRETVAVLSAADVPLSRDEAMNLLMSASGLDKKTAALRLKALPATGAMEMFGNSGLKIHDAIRVLGAADLGARGKGAEEKAKSALLQVMITSIREDWSIAKLGLLIRLFGQVGDARILVEFATDELFHEMGVWPEIEPYLLAIAASEEADPETRLWALDGLAFNDLRDGEAEPALERTNVMRALLEAHELGDDEWLAFGMKRMLAFSRLGDADGVKAMSDEVEKRLPDKSEHRRVFRYNRAWALFKLDQREAAAEEATALVGEYYGVLGLTPGDVFGRNAPELRPLLRKDKDVTDTVKHLADTLDLLAQSVGQFSQRSAMTRIHAMKFYELAQAYNSLVRVGQDLVDEFVWVHDFTGAREILEKNVFPFIQAIGLVSWVLPVRALYAVVLAYCGDHGAAAAEVARLRPYEEAMPPGHRDAFQNQKKMIEDLRLHGGPPQRRVEIPVPLQALFDQRRGAPRAVEPRRKIGRNERCPCGSGKKYKQCHGR</sequence>
<dbReference type="PATRIC" id="fig|1581420.6.peg.1291"/>
<evidence type="ECO:0000313" key="1">
    <source>
        <dbReference type="EMBL" id="KLE35970.1"/>
    </source>
</evidence>
<evidence type="ECO:0000313" key="2">
    <source>
        <dbReference type="Proteomes" id="UP000053464"/>
    </source>
</evidence>
<proteinExistence type="predicted"/>
<gene>
    <name evidence="1" type="ORF">AAW00_06370</name>
</gene>